<dbReference type="PANTHER" id="PTHR10566">
    <property type="entry name" value="CHAPERONE-ACTIVITY OF BC1 COMPLEX CABC1 -RELATED"/>
    <property type="match status" value="1"/>
</dbReference>
<feature type="region of interest" description="Disordered" evidence="2">
    <location>
        <begin position="1"/>
        <end position="30"/>
    </location>
</feature>
<comment type="caution">
    <text evidence="4">The sequence shown here is derived from an EMBL/GenBank/DDBJ whole genome shotgun (WGS) entry which is preliminary data.</text>
</comment>
<dbReference type="PANTHER" id="PTHR10566:SF128">
    <property type="entry name" value="UBIB DOMAIN CONTAINING KINASE"/>
    <property type="match status" value="1"/>
</dbReference>
<evidence type="ECO:0000313" key="4">
    <source>
        <dbReference type="EMBL" id="CAJ1969590.1"/>
    </source>
</evidence>
<dbReference type="PROSITE" id="PS50011">
    <property type="entry name" value="PROTEIN_KINASE_DOM"/>
    <property type="match status" value="1"/>
</dbReference>
<name>A0AAD2GCI9_9STRA</name>
<dbReference type="CDD" id="cd05121">
    <property type="entry name" value="ABC1_ADCK3-like"/>
    <property type="match status" value="1"/>
</dbReference>
<protein>
    <recommendedName>
        <fullName evidence="3">Protein kinase domain-containing protein</fullName>
    </recommendedName>
</protein>
<keyword evidence="5" id="KW-1185">Reference proteome</keyword>
<organism evidence="4 5">
    <name type="scientific">Cylindrotheca closterium</name>
    <dbReference type="NCBI Taxonomy" id="2856"/>
    <lineage>
        <taxon>Eukaryota</taxon>
        <taxon>Sar</taxon>
        <taxon>Stramenopiles</taxon>
        <taxon>Ochrophyta</taxon>
        <taxon>Bacillariophyta</taxon>
        <taxon>Bacillariophyceae</taxon>
        <taxon>Bacillariophycidae</taxon>
        <taxon>Bacillariales</taxon>
        <taxon>Bacillariaceae</taxon>
        <taxon>Cylindrotheca</taxon>
    </lineage>
</organism>
<dbReference type="InterPro" id="IPR000719">
    <property type="entry name" value="Prot_kinase_dom"/>
</dbReference>
<dbReference type="AlphaFoldDB" id="A0AAD2GCI9"/>
<sequence length="666" mass="74616">MATTTTTATPQQTTTLNDGGRRPQKAKAMPVTGYSGKTIDAFYDRRPLQVGWRLNSLGFPLLGWYLGLLMDNTLGISDKPDVQRKRGAELRELLVRSRSVALIKSGQALSLRPDLIRNKIWAEELGKLVDAVGAFDDLEAMKIIKKELEDLAPRMKVTRDFWKDAFKKNKAKAVTKLEKFVANDPTLSLFEFYNGNQAIASASIGQVYKARIRRGPQLEAAIGKENAAKWGGRVVAIKVQRPDVAASAALDMYLLRKTALWASRMRGGDLPKIADQFGLQLFGELDYVREANNCERFRDLYGSWENVFVPDVCNPLTRRRVLVQEWVEGKKGPWPGESGLETVQIGIRCSVDQLMTTGLFHADPHRGNLLKTEEGNLAFLDFGMMADIDEEDRYGLFGLVIGLQNKDLPLITENLLKVHPKFRLVRGSYPYVLNQLLSPDDNQRTPAALQKLLIRLLTINGKEKEIDWERLRDLLQLAQKARSKYNPSDVDSDDDRAQLSRQTIDLFFRFLTSKTGLFLKRPLVHELAQAIDGMASIGEGRLLAASRGLLPALPGMKGPINERVMNEMRQMLDTFQDALTVENGSSRNKESSSSPSFVGQSQARLEAMRQVLQEVSVLITDERLRDDAGPLLEEVRSVIQMVAVEVLEIRGSRAVRSIMGLEPAPR</sequence>
<dbReference type="Pfam" id="PF03109">
    <property type="entry name" value="ABC1"/>
    <property type="match status" value="1"/>
</dbReference>
<comment type="similarity">
    <text evidence="1">Belongs to the protein kinase superfamily. ADCK protein kinase family.</text>
</comment>
<evidence type="ECO:0000256" key="1">
    <source>
        <dbReference type="ARBA" id="ARBA00009670"/>
    </source>
</evidence>
<evidence type="ECO:0000259" key="3">
    <source>
        <dbReference type="PROSITE" id="PS50011"/>
    </source>
</evidence>
<gene>
    <name evidence="4" type="ORF">CYCCA115_LOCUS23788</name>
</gene>
<evidence type="ECO:0000256" key="2">
    <source>
        <dbReference type="SAM" id="MobiDB-lite"/>
    </source>
</evidence>
<dbReference type="EMBL" id="CAKOGP040002424">
    <property type="protein sequence ID" value="CAJ1969590.1"/>
    <property type="molecule type" value="Genomic_DNA"/>
</dbReference>
<dbReference type="Proteomes" id="UP001295423">
    <property type="component" value="Unassembled WGS sequence"/>
</dbReference>
<feature type="domain" description="Protein kinase" evidence="3">
    <location>
        <begin position="193"/>
        <end position="537"/>
    </location>
</feature>
<proteinExistence type="inferred from homology"/>
<feature type="compositionally biased region" description="Low complexity" evidence="2">
    <location>
        <begin position="1"/>
        <end position="15"/>
    </location>
</feature>
<evidence type="ECO:0000313" key="5">
    <source>
        <dbReference type="Proteomes" id="UP001295423"/>
    </source>
</evidence>
<dbReference type="InterPro" id="IPR004147">
    <property type="entry name" value="ABC1_dom"/>
</dbReference>
<dbReference type="InterPro" id="IPR011009">
    <property type="entry name" value="Kinase-like_dom_sf"/>
</dbReference>
<accession>A0AAD2GCI9</accession>
<dbReference type="InterPro" id="IPR050154">
    <property type="entry name" value="UbiB_kinase"/>
</dbReference>
<dbReference type="SUPFAM" id="SSF56112">
    <property type="entry name" value="Protein kinase-like (PK-like)"/>
    <property type="match status" value="1"/>
</dbReference>
<reference evidence="4" key="1">
    <citation type="submission" date="2023-08" db="EMBL/GenBank/DDBJ databases">
        <authorList>
            <person name="Audoor S."/>
            <person name="Bilcke G."/>
        </authorList>
    </citation>
    <scope>NUCLEOTIDE SEQUENCE</scope>
</reference>
<dbReference type="GO" id="GO:0005524">
    <property type="term" value="F:ATP binding"/>
    <property type="evidence" value="ECO:0007669"/>
    <property type="project" value="InterPro"/>
</dbReference>
<dbReference type="GO" id="GO:0004672">
    <property type="term" value="F:protein kinase activity"/>
    <property type="evidence" value="ECO:0007669"/>
    <property type="project" value="InterPro"/>
</dbReference>